<organism evidence="1 2">
    <name type="scientific">Colletotrichum kahawae</name>
    <name type="common">Coffee berry disease fungus</name>
    <dbReference type="NCBI Taxonomy" id="34407"/>
    <lineage>
        <taxon>Eukaryota</taxon>
        <taxon>Fungi</taxon>
        <taxon>Dikarya</taxon>
        <taxon>Ascomycota</taxon>
        <taxon>Pezizomycotina</taxon>
        <taxon>Sordariomycetes</taxon>
        <taxon>Hypocreomycetidae</taxon>
        <taxon>Glomerellales</taxon>
        <taxon>Glomerellaceae</taxon>
        <taxon>Colletotrichum</taxon>
        <taxon>Colletotrichum gloeosporioides species complex</taxon>
    </lineage>
</organism>
<name>A0AAE0DDJ6_COLKA</name>
<evidence type="ECO:0000313" key="1">
    <source>
        <dbReference type="EMBL" id="KAK2778387.1"/>
    </source>
</evidence>
<sequence length="158" mass="17736">MLCGAWRRVQRLQERVEPCFTFETLDDWQQLPPWIDTVPLANRAKVSPSRQEKGGRQPLQETPKLVGFLTQDVVKVVWPAFLSVGLEQAAEEEEGGVSDPVCHGYVFTRAGVQDAVDEDTPRRAMRRAMRNGNAVAQRNRRDSAVFLSHGAFDGSDVK</sequence>
<gene>
    <name evidence="1" type="ORF">CKAH01_11784</name>
</gene>
<proteinExistence type="predicted"/>
<dbReference type="Proteomes" id="UP001281614">
    <property type="component" value="Unassembled WGS sequence"/>
</dbReference>
<reference evidence="1" key="1">
    <citation type="submission" date="2023-02" db="EMBL/GenBank/DDBJ databases">
        <title>Colletotrichum kahawae CIFC_Que2 genome sequencing and assembly.</title>
        <authorList>
            <person name="Baroncelli R."/>
        </authorList>
    </citation>
    <scope>NUCLEOTIDE SEQUENCE</scope>
    <source>
        <strain evidence="1">CIFC_Que2</strain>
    </source>
</reference>
<dbReference type="EMBL" id="VYYT01000012">
    <property type="protein sequence ID" value="KAK2778387.1"/>
    <property type="molecule type" value="Genomic_DNA"/>
</dbReference>
<evidence type="ECO:0000313" key="2">
    <source>
        <dbReference type="Proteomes" id="UP001281614"/>
    </source>
</evidence>
<protein>
    <submittedName>
        <fullName evidence="1">Uncharacterized protein</fullName>
    </submittedName>
</protein>
<accession>A0AAE0DDJ6</accession>
<comment type="caution">
    <text evidence="1">The sequence shown here is derived from an EMBL/GenBank/DDBJ whole genome shotgun (WGS) entry which is preliminary data.</text>
</comment>
<dbReference type="AlphaFoldDB" id="A0AAE0DDJ6"/>
<keyword evidence="2" id="KW-1185">Reference proteome</keyword>